<gene>
    <name evidence="9" type="ORF">Z518_09198</name>
</gene>
<dbReference type="RefSeq" id="XP_013268608.1">
    <property type="nucleotide sequence ID" value="XM_013413154.1"/>
</dbReference>
<feature type="transmembrane region" description="Helical" evidence="7">
    <location>
        <begin position="170"/>
        <end position="190"/>
    </location>
</feature>
<feature type="domain" description="Peptidase S54 rhomboid" evidence="8">
    <location>
        <begin position="67"/>
        <end position="222"/>
    </location>
</feature>
<dbReference type="InterPro" id="IPR050925">
    <property type="entry name" value="Rhomboid_protease_S54"/>
</dbReference>
<dbReference type="GeneID" id="25297269"/>
<keyword evidence="10" id="KW-1185">Reference proteome</keyword>
<dbReference type="Pfam" id="PF01694">
    <property type="entry name" value="Rhomboid"/>
    <property type="match status" value="1"/>
</dbReference>
<proteinExistence type="inferred from homology"/>
<dbReference type="VEuPathDB" id="FungiDB:Z518_09198"/>
<feature type="transmembrane region" description="Helical" evidence="7">
    <location>
        <begin position="107"/>
        <end position="126"/>
    </location>
</feature>
<evidence type="ECO:0000256" key="1">
    <source>
        <dbReference type="ARBA" id="ARBA00004141"/>
    </source>
</evidence>
<dbReference type="PANTHER" id="PTHR43731">
    <property type="entry name" value="RHOMBOID PROTEASE"/>
    <property type="match status" value="1"/>
</dbReference>
<dbReference type="Gene3D" id="1.20.1540.10">
    <property type="entry name" value="Rhomboid-like"/>
    <property type="match status" value="1"/>
</dbReference>
<keyword evidence="4" id="KW-0378">Hydrolase</keyword>
<feature type="transmembrane region" description="Helical" evidence="7">
    <location>
        <begin position="146"/>
        <end position="165"/>
    </location>
</feature>
<dbReference type="PANTHER" id="PTHR43731:SF14">
    <property type="entry name" value="PRESENILIN-ASSOCIATED RHOMBOID-LIKE PROTEIN, MITOCHONDRIAL"/>
    <property type="match status" value="1"/>
</dbReference>
<dbReference type="AlphaFoldDB" id="A0A0D2FHL9"/>
<name>A0A0D2FHL9_9EURO</name>
<evidence type="ECO:0000256" key="7">
    <source>
        <dbReference type="SAM" id="Phobius"/>
    </source>
</evidence>
<dbReference type="GO" id="GO:0004252">
    <property type="term" value="F:serine-type endopeptidase activity"/>
    <property type="evidence" value="ECO:0007669"/>
    <property type="project" value="InterPro"/>
</dbReference>
<reference evidence="9 10" key="1">
    <citation type="submission" date="2015-01" db="EMBL/GenBank/DDBJ databases">
        <title>The Genome Sequence of Rhinocladiella mackenzie CBS 650.93.</title>
        <authorList>
            <consortium name="The Broad Institute Genomics Platform"/>
            <person name="Cuomo C."/>
            <person name="de Hoog S."/>
            <person name="Gorbushina A."/>
            <person name="Stielow B."/>
            <person name="Teixiera M."/>
            <person name="Abouelleil A."/>
            <person name="Chapman S.B."/>
            <person name="Priest M."/>
            <person name="Young S.K."/>
            <person name="Wortman J."/>
            <person name="Nusbaum C."/>
            <person name="Birren B."/>
        </authorList>
    </citation>
    <scope>NUCLEOTIDE SEQUENCE [LARGE SCALE GENOMIC DNA]</scope>
    <source>
        <strain evidence="9 10">CBS 650.93</strain>
    </source>
</reference>
<evidence type="ECO:0000256" key="6">
    <source>
        <dbReference type="ARBA" id="ARBA00023136"/>
    </source>
</evidence>
<keyword evidence="5 7" id="KW-1133">Transmembrane helix</keyword>
<comment type="subcellular location">
    <subcellularLocation>
        <location evidence="1">Membrane</location>
        <topology evidence="1">Multi-pass membrane protein</topology>
    </subcellularLocation>
</comment>
<evidence type="ECO:0000256" key="3">
    <source>
        <dbReference type="ARBA" id="ARBA00022692"/>
    </source>
</evidence>
<comment type="similarity">
    <text evidence="2">Belongs to the peptidase S54 family.</text>
</comment>
<evidence type="ECO:0000256" key="2">
    <source>
        <dbReference type="ARBA" id="ARBA00009045"/>
    </source>
</evidence>
<dbReference type="OrthoDB" id="418595at2759"/>
<dbReference type="SUPFAM" id="SSF144091">
    <property type="entry name" value="Rhomboid-like"/>
    <property type="match status" value="1"/>
</dbReference>
<dbReference type="EMBL" id="KN847481">
    <property type="protein sequence ID" value="KIX01472.1"/>
    <property type="molecule type" value="Genomic_DNA"/>
</dbReference>
<accession>A0A0D2FHL9</accession>
<dbReference type="Proteomes" id="UP000053617">
    <property type="component" value="Unassembled WGS sequence"/>
</dbReference>
<evidence type="ECO:0000256" key="5">
    <source>
        <dbReference type="ARBA" id="ARBA00022989"/>
    </source>
</evidence>
<protein>
    <submittedName>
        <fullName evidence="9">Rhinocladiella mackenziei CBS 650.93 unplaced genomic scaffold supercont1.7, whole genome shotgun sequence</fullName>
    </submittedName>
</protein>
<evidence type="ECO:0000256" key="4">
    <source>
        <dbReference type="ARBA" id="ARBA00022801"/>
    </source>
</evidence>
<dbReference type="STRING" id="1442369.A0A0D2FHL9"/>
<dbReference type="HOGENOM" id="CLU_055068_7_3_1"/>
<dbReference type="InterPro" id="IPR022764">
    <property type="entry name" value="Peptidase_S54_rhomboid_dom"/>
</dbReference>
<dbReference type="InterPro" id="IPR035952">
    <property type="entry name" value="Rhomboid-like_sf"/>
</dbReference>
<sequence>MVHSDAFLSEKGVVSCLGVYAAWHWSTGNLQSQTHGLWKTQPSPEQRKIFDILTKHFTLKLDDVKQERWWTLITPAFSHIQSDHIFGNLLAFSTFSRMLLTCGIGPLRYGLLILGSAVSGHLAFLYQASLRQPRGWAFFTQRAELQALGLSGVVMGLGVAVSLAAPRAKILVFGAVPMPVWLLMVLYIVYDSAGLEDPTSTVGHAAHLGGAAFGAAFYLLALRNNAALPFSWLLKN</sequence>
<evidence type="ECO:0000313" key="9">
    <source>
        <dbReference type="EMBL" id="KIX01472.1"/>
    </source>
</evidence>
<organism evidence="9 10">
    <name type="scientific">Rhinocladiella mackenziei CBS 650.93</name>
    <dbReference type="NCBI Taxonomy" id="1442369"/>
    <lineage>
        <taxon>Eukaryota</taxon>
        <taxon>Fungi</taxon>
        <taxon>Dikarya</taxon>
        <taxon>Ascomycota</taxon>
        <taxon>Pezizomycotina</taxon>
        <taxon>Eurotiomycetes</taxon>
        <taxon>Chaetothyriomycetidae</taxon>
        <taxon>Chaetothyriales</taxon>
        <taxon>Herpotrichiellaceae</taxon>
        <taxon>Rhinocladiella</taxon>
    </lineage>
</organism>
<evidence type="ECO:0000313" key="10">
    <source>
        <dbReference type="Proteomes" id="UP000053617"/>
    </source>
</evidence>
<keyword evidence="6 7" id="KW-0472">Membrane</keyword>
<evidence type="ECO:0000259" key="8">
    <source>
        <dbReference type="Pfam" id="PF01694"/>
    </source>
</evidence>
<dbReference type="GO" id="GO:0016020">
    <property type="term" value="C:membrane"/>
    <property type="evidence" value="ECO:0007669"/>
    <property type="project" value="UniProtKB-SubCell"/>
</dbReference>
<keyword evidence="3 7" id="KW-0812">Transmembrane</keyword>
<feature type="transmembrane region" description="Helical" evidence="7">
    <location>
        <begin position="202"/>
        <end position="222"/>
    </location>
</feature>